<dbReference type="Gene3D" id="3.40.50.510">
    <property type="entry name" value="Phosphotransferase system, mannose-type IIA component"/>
    <property type="match status" value="1"/>
</dbReference>
<evidence type="ECO:0000259" key="8">
    <source>
        <dbReference type="PROSITE" id="PS51096"/>
    </source>
</evidence>
<dbReference type="InterPro" id="IPR004701">
    <property type="entry name" value="PTS_EIIA_man-typ"/>
</dbReference>
<evidence type="ECO:0000313" key="9">
    <source>
        <dbReference type="EMBL" id="MSS00800.1"/>
    </source>
</evidence>
<keyword evidence="5" id="KW-0808">Transferase</keyword>
<reference evidence="9 10" key="1">
    <citation type="submission" date="2019-08" db="EMBL/GenBank/DDBJ databases">
        <title>In-depth cultivation of the pig gut microbiome towards novel bacterial diversity and tailored functional studies.</title>
        <authorList>
            <person name="Wylensek D."/>
            <person name="Hitch T.C.A."/>
            <person name="Clavel T."/>
        </authorList>
    </citation>
    <scope>NUCLEOTIDE SEQUENCE [LARGE SCALE GENOMIC DNA]</scope>
    <source>
        <strain evidence="9 10">LKV-178-WT-2G</strain>
    </source>
</reference>
<keyword evidence="7" id="KW-0418">Kinase</keyword>
<keyword evidence="3" id="KW-0963">Cytoplasm</keyword>
<dbReference type="PANTHER" id="PTHR33799:SF1">
    <property type="entry name" value="PTS SYSTEM MANNOSE-SPECIFIC EIIAB COMPONENT-RELATED"/>
    <property type="match status" value="1"/>
</dbReference>
<dbReference type="CDD" id="cd00006">
    <property type="entry name" value="PTS_IIA_man"/>
    <property type="match status" value="1"/>
</dbReference>
<dbReference type="GO" id="GO:0009401">
    <property type="term" value="P:phosphoenolpyruvate-dependent sugar phosphotransferase system"/>
    <property type="evidence" value="ECO:0007669"/>
    <property type="project" value="UniProtKB-KW"/>
</dbReference>
<evidence type="ECO:0000256" key="1">
    <source>
        <dbReference type="ARBA" id="ARBA00004496"/>
    </source>
</evidence>
<keyword evidence="10" id="KW-1185">Reference proteome</keyword>
<dbReference type="InterPro" id="IPR051471">
    <property type="entry name" value="Bacterial_PTS_sugar_comp"/>
</dbReference>
<dbReference type="RefSeq" id="WP_154459273.1">
    <property type="nucleotide sequence ID" value="NZ_JAQYTQ010000021.1"/>
</dbReference>
<dbReference type="SUPFAM" id="SSF53062">
    <property type="entry name" value="PTS system fructose IIA component-like"/>
    <property type="match status" value="1"/>
</dbReference>
<evidence type="ECO:0000256" key="6">
    <source>
        <dbReference type="ARBA" id="ARBA00022683"/>
    </source>
</evidence>
<comment type="subcellular location">
    <subcellularLocation>
        <location evidence="1">Cytoplasm</location>
    </subcellularLocation>
</comment>
<dbReference type="PROSITE" id="PS51096">
    <property type="entry name" value="PTS_EIIA_TYPE_4"/>
    <property type="match status" value="1"/>
</dbReference>
<accession>A0A7X2T2W6</accession>
<protein>
    <submittedName>
        <fullName evidence="9">PTS sugar transporter subunit IIA</fullName>
    </submittedName>
</protein>
<sequence length="144" mass="15426">MVGIIVTGHGRFASGLTSSIDLIAGPQEKYVAVNFEQEVDQLTADLTNAIESLQDCDGIIVFSDLAGGSPFKTAVIVSQSYKNIEIVAGTNLPMLAEVVMARQFGMDLESLVNTALNTGKDQIIRFELAPVEETVENDDFSDGI</sequence>
<dbReference type="Pfam" id="PF03610">
    <property type="entry name" value="EIIA-man"/>
    <property type="match status" value="1"/>
</dbReference>
<dbReference type="EMBL" id="VUMM01000002">
    <property type="protein sequence ID" value="MSS00800.1"/>
    <property type="molecule type" value="Genomic_DNA"/>
</dbReference>
<organism evidence="9 10">
    <name type="scientific">Floccifex porci</name>
    <dbReference type="NCBI Taxonomy" id="2606629"/>
    <lineage>
        <taxon>Bacteria</taxon>
        <taxon>Bacillati</taxon>
        <taxon>Bacillota</taxon>
        <taxon>Erysipelotrichia</taxon>
        <taxon>Erysipelotrichales</taxon>
        <taxon>Erysipelotrichaceae</taxon>
        <taxon>Floccifex</taxon>
    </lineage>
</organism>
<dbReference type="InterPro" id="IPR033887">
    <property type="entry name" value="PTS_IIA_man"/>
</dbReference>
<evidence type="ECO:0000313" key="10">
    <source>
        <dbReference type="Proteomes" id="UP000470082"/>
    </source>
</evidence>
<evidence type="ECO:0000256" key="3">
    <source>
        <dbReference type="ARBA" id="ARBA00022490"/>
    </source>
</evidence>
<evidence type="ECO:0000256" key="4">
    <source>
        <dbReference type="ARBA" id="ARBA00022597"/>
    </source>
</evidence>
<dbReference type="NCBIfam" id="NF040761">
    <property type="entry name" value="AgaF"/>
    <property type="match status" value="1"/>
</dbReference>
<evidence type="ECO:0000256" key="2">
    <source>
        <dbReference type="ARBA" id="ARBA00022448"/>
    </source>
</evidence>
<keyword evidence="4 9" id="KW-0762">Sugar transport</keyword>
<dbReference type="Proteomes" id="UP000470082">
    <property type="component" value="Unassembled WGS sequence"/>
</dbReference>
<name>A0A7X2T2W6_9FIRM</name>
<keyword evidence="2" id="KW-0813">Transport</keyword>
<gene>
    <name evidence="9" type="ORF">FYJ50_01475</name>
</gene>
<comment type="caution">
    <text evidence="9">The sequence shown here is derived from an EMBL/GenBank/DDBJ whole genome shotgun (WGS) entry which is preliminary data.</text>
</comment>
<dbReference type="AlphaFoldDB" id="A0A7X2T2W6"/>
<proteinExistence type="predicted"/>
<evidence type="ECO:0000256" key="5">
    <source>
        <dbReference type="ARBA" id="ARBA00022679"/>
    </source>
</evidence>
<dbReference type="GO" id="GO:0016301">
    <property type="term" value="F:kinase activity"/>
    <property type="evidence" value="ECO:0007669"/>
    <property type="project" value="UniProtKB-KW"/>
</dbReference>
<keyword evidence="6" id="KW-0598">Phosphotransferase system</keyword>
<feature type="domain" description="PTS EIIA type-4" evidence="8">
    <location>
        <begin position="1"/>
        <end position="123"/>
    </location>
</feature>
<evidence type="ECO:0000256" key="7">
    <source>
        <dbReference type="ARBA" id="ARBA00022777"/>
    </source>
</evidence>
<dbReference type="GO" id="GO:0005737">
    <property type="term" value="C:cytoplasm"/>
    <property type="evidence" value="ECO:0007669"/>
    <property type="project" value="UniProtKB-SubCell"/>
</dbReference>
<dbReference type="GO" id="GO:0016020">
    <property type="term" value="C:membrane"/>
    <property type="evidence" value="ECO:0007669"/>
    <property type="project" value="InterPro"/>
</dbReference>
<dbReference type="InterPro" id="IPR036662">
    <property type="entry name" value="PTS_EIIA_man-typ_sf"/>
</dbReference>
<dbReference type="PANTHER" id="PTHR33799">
    <property type="entry name" value="PTS PERMEASE-RELATED-RELATED"/>
    <property type="match status" value="1"/>
</dbReference>